<dbReference type="CDD" id="cd13426">
    <property type="entry name" value="Peptidase_G1"/>
    <property type="match status" value="1"/>
</dbReference>
<dbReference type="InterPro" id="IPR013320">
    <property type="entry name" value="ConA-like_dom_sf"/>
</dbReference>
<dbReference type="PRINTS" id="PR00977">
    <property type="entry name" value="SCYTLDPTASE"/>
</dbReference>
<feature type="active site" description="Proton acceptor" evidence="1">
    <location>
        <position position="211"/>
    </location>
</feature>
<feature type="chain" id="PRO_5041356511" evidence="2">
    <location>
        <begin position="19"/>
        <end position="275"/>
    </location>
</feature>
<dbReference type="Gene3D" id="2.60.120.700">
    <property type="entry name" value="Peptidase G1"/>
    <property type="match status" value="1"/>
</dbReference>
<keyword evidence="4" id="KW-1185">Reference proteome</keyword>
<organism evidence="3 4">
    <name type="scientific">Pleurostoma richardsiae</name>
    <dbReference type="NCBI Taxonomy" id="41990"/>
    <lineage>
        <taxon>Eukaryota</taxon>
        <taxon>Fungi</taxon>
        <taxon>Dikarya</taxon>
        <taxon>Ascomycota</taxon>
        <taxon>Pezizomycotina</taxon>
        <taxon>Sordariomycetes</taxon>
        <taxon>Sordariomycetidae</taxon>
        <taxon>Calosphaeriales</taxon>
        <taxon>Pleurostomataceae</taxon>
        <taxon>Pleurostoma</taxon>
    </lineage>
</organism>
<dbReference type="AlphaFoldDB" id="A0AA38R9A0"/>
<proteinExistence type="predicted"/>
<dbReference type="PANTHER" id="PTHR37536:SF1">
    <property type="entry name" value="ASPERGILLOPEPSIN, PUTAITVE (AFU_ORTHOLOGUE AFUA_7G01200)"/>
    <property type="match status" value="1"/>
</dbReference>
<name>A0AA38R9A0_9PEZI</name>
<dbReference type="InterPro" id="IPR000250">
    <property type="entry name" value="Peptidase_G1"/>
</dbReference>
<sequence length="275" mass="28798">MKFTTVSSAILFAGVALGARFTEERRARAARRAEAAVAPRPGSGLPRLPVVPSVEADAIEGNNTANVEYSSNWAGAVLIGSGYKSVTGTFVVPTPKAPSGGNSGTQYAASAWVGIDGDTATNSILQTGVDFYVENGQVSYDAWYEWYPDYAYTFSGFSISTGDTIRVTVTATTTSSGTALVENLTTGKKVTHSFSGQSRALQELNAEWIVEDFSEGNSLVPFANFGTVTFTDSEATTSSSTVGPEGATIIDIKQNNKVLTSASVSGDDVTITYVG</sequence>
<dbReference type="Proteomes" id="UP001174694">
    <property type="component" value="Unassembled WGS sequence"/>
</dbReference>
<dbReference type="GO" id="GO:0006508">
    <property type="term" value="P:proteolysis"/>
    <property type="evidence" value="ECO:0007669"/>
    <property type="project" value="InterPro"/>
</dbReference>
<dbReference type="EMBL" id="JANBVO010000076">
    <property type="protein sequence ID" value="KAJ9130922.1"/>
    <property type="molecule type" value="Genomic_DNA"/>
</dbReference>
<dbReference type="InterPro" id="IPR038656">
    <property type="entry name" value="Peptidase_G1_sf"/>
</dbReference>
<reference evidence="3" key="1">
    <citation type="submission" date="2022-07" db="EMBL/GenBank/DDBJ databases">
        <title>Fungi with potential for degradation of polypropylene.</title>
        <authorList>
            <person name="Gostincar C."/>
        </authorList>
    </citation>
    <scope>NUCLEOTIDE SEQUENCE</scope>
    <source>
        <strain evidence="3">EXF-13308</strain>
    </source>
</reference>
<accession>A0AA38R9A0</accession>
<evidence type="ECO:0000313" key="4">
    <source>
        <dbReference type="Proteomes" id="UP001174694"/>
    </source>
</evidence>
<evidence type="ECO:0000256" key="2">
    <source>
        <dbReference type="SAM" id="SignalP"/>
    </source>
</evidence>
<dbReference type="GO" id="GO:0070007">
    <property type="term" value="F:glutamic-type endopeptidase activity"/>
    <property type="evidence" value="ECO:0007669"/>
    <property type="project" value="InterPro"/>
</dbReference>
<dbReference type="Pfam" id="PF01828">
    <property type="entry name" value="Peptidase_A4"/>
    <property type="match status" value="1"/>
</dbReference>
<comment type="caution">
    <text evidence="3">The sequence shown here is derived from an EMBL/GenBank/DDBJ whole genome shotgun (WGS) entry which is preliminary data.</text>
</comment>
<protein>
    <submittedName>
        <fullName evidence="3">Acid proteinase</fullName>
    </submittedName>
</protein>
<gene>
    <name evidence="3" type="ORF">NKR23_g11972</name>
</gene>
<dbReference type="PANTHER" id="PTHR37536">
    <property type="entry name" value="PUTATIVE (AFU_ORTHOLOGUE AFUA_3G02970)-RELATED"/>
    <property type="match status" value="1"/>
</dbReference>
<evidence type="ECO:0000256" key="1">
    <source>
        <dbReference type="PIRSR" id="PIRSR600250-50"/>
    </source>
</evidence>
<dbReference type="SUPFAM" id="SSF49899">
    <property type="entry name" value="Concanavalin A-like lectins/glucanases"/>
    <property type="match status" value="1"/>
</dbReference>
<evidence type="ECO:0000313" key="3">
    <source>
        <dbReference type="EMBL" id="KAJ9130922.1"/>
    </source>
</evidence>
<feature type="signal peptide" evidence="2">
    <location>
        <begin position="1"/>
        <end position="18"/>
    </location>
</feature>
<keyword evidence="2" id="KW-0732">Signal</keyword>